<sequence>MINKHNNLNKSFYCACLSEIEINSIIENKKKYFCETMIKTFPNILIKCKKVTNWFCIKESFLKDQNKDFLLSIALLEKISSLIKEFEEEVAEIKAGYYYVQNKKITLKS</sequence>
<evidence type="ECO:0000313" key="1">
    <source>
        <dbReference type="EMBL" id="QGS52030.1"/>
    </source>
</evidence>
<dbReference type="EMBL" id="CP046276">
    <property type="protein sequence ID" value="QGS52030.1"/>
    <property type="molecule type" value="Genomic_DNA"/>
</dbReference>
<dbReference type="Proteomes" id="UP000424468">
    <property type="component" value="Chromosome"/>
</dbReference>
<gene>
    <name evidence="1" type="ORF">STABA_v1c06690</name>
</gene>
<proteinExistence type="predicted"/>
<protein>
    <submittedName>
        <fullName evidence="1">Uncharacterized protein</fullName>
    </submittedName>
</protein>
<dbReference type="RefSeq" id="WP_156006580.1">
    <property type="nucleotide sequence ID" value="NZ_CP046276.1"/>
</dbReference>
<dbReference type="KEGG" id="stab:STABA_v1c06690"/>
<reference evidence="1 2" key="1">
    <citation type="submission" date="2019-11" db="EMBL/GenBank/DDBJ databases">
        <title>Complete genome sequence of Spiroplasma tabanidicola TAUS-1 (DSM 22603).</title>
        <authorList>
            <person name="Huang C.-T."/>
            <person name="Lin Y.-C."/>
            <person name="Kuo C.-H."/>
        </authorList>
    </citation>
    <scope>NUCLEOTIDE SEQUENCE [LARGE SCALE GENOMIC DNA]</scope>
    <source>
        <strain evidence="1 2">TAUS-1</strain>
    </source>
</reference>
<dbReference type="OrthoDB" id="9987294at2"/>
<keyword evidence="2" id="KW-1185">Reference proteome</keyword>
<dbReference type="AlphaFoldDB" id="A0A6I6C742"/>
<name>A0A6I6C742_9MOLU</name>
<accession>A0A6I6C742</accession>
<evidence type="ECO:0000313" key="2">
    <source>
        <dbReference type="Proteomes" id="UP000424468"/>
    </source>
</evidence>
<organism evidence="1 2">
    <name type="scientific">Spiroplasma tabanidicola</name>
    <dbReference type="NCBI Taxonomy" id="324079"/>
    <lineage>
        <taxon>Bacteria</taxon>
        <taxon>Bacillati</taxon>
        <taxon>Mycoplasmatota</taxon>
        <taxon>Mollicutes</taxon>
        <taxon>Entomoplasmatales</taxon>
        <taxon>Spiroplasmataceae</taxon>
        <taxon>Spiroplasma</taxon>
    </lineage>
</organism>